<dbReference type="InterPro" id="IPR011989">
    <property type="entry name" value="ARM-like"/>
</dbReference>
<comment type="similarity">
    <text evidence="1">Belongs to the APC1 family.</text>
</comment>
<dbReference type="PANTHER" id="PTHR12827">
    <property type="entry name" value="MEIOTIC CHECKPOINT REGULATOR TSG24 FAMILY MEMBER"/>
    <property type="match status" value="1"/>
</dbReference>
<evidence type="ECO:0000313" key="7">
    <source>
        <dbReference type="EMBL" id="KOS16503.1"/>
    </source>
</evidence>
<dbReference type="STRING" id="77020.A0A0N0RSR5"/>
<organism evidence="7 8">
    <name type="scientific">Malassezia pachydermatis</name>
    <dbReference type="NCBI Taxonomy" id="77020"/>
    <lineage>
        <taxon>Eukaryota</taxon>
        <taxon>Fungi</taxon>
        <taxon>Dikarya</taxon>
        <taxon>Basidiomycota</taxon>
        <taxon>Ustilaginomycotina</taxon>
        <taxon>Malasseziomycetes</taxon>
        <taxon>Malasseziales</taxon>
        <taxon>Malasseziaceae</taxon>
        <taxon>Malassezia</taxon>
    </lineage>
</organism>
<dbReference type="GO" id="GO:0007091">
    <property type="term" value="P:metaphase/anaphase transition of mitotic cell cycle"/>
    <property type="evidence" value="ECO:0007669"/>
    <property type="project" value="TreeGrafter"/>
</dbReference>
<dbReference type="VEuPathDB" id="FungiDB:Malapachy_3351"/>
<dbReference type="EMBL" id="LGAV01000001">
    <property type="protein sequence ID" value="KOS16503.1"/>
    <property type="molecule type" value="Genomic_DNA"/>
</dbReference>
<dbReference type="PANTHER" id="PTHR12827:SF3">
    <property type="entry name" value="ANAPHASE-PROMOTING COMPLEX SUBUNIT 1"/>
    <property type="match status" value="1"/>
</dbReference>
<dbReference type="GO" id="GO:0005680">
    <property type="term" value="C:anaphase-promoting complex"/>
    <property type="evidence" value="ECO:0007669"/>
    <property type="project" value="InterPro"/>
</dbReference>
<dbReference type="GO" id="GO:0060090">
    <property type="term" value="F:molecular adaptor activity"/>
    <property type="evidence" value="ECO:0007669"/>
    <property type="project" value="TreeGrafter"/>
</dbReference>
<dbReference type="Proteomes" id="UP000037751">
    <property type="component" value="Unassembled WGS sequence"/>
</dbReference>
<feature type="region of interest" description="Disordered" evidence="5">
    <location>
        <begin position="592"/>
        <end position="625"/>
    </location>
</feature>
<name>A0A0N0RSR5_9BASI</name>
<dbReference type="GeneID" id="28729699"/>
<evidence type="ECO:0000259" key="6">
    <source>
        <dbReference type="Pfam" id="PF18122"/>
    </source>
</evidence>
<proteinExistence type="inferred from homology"/>
<evidence type="ECO:0000256" key="5">
    <source>
        <dbReference type="SAM" id="MobiDB-lite"/>
    </source>
</evidence>
<reference evidence="7 8" key="1">
    <citation type="submission" date="2015-07" db="EMBL/GenBank/DDBJ databases">
        <title>Draft Genome Sequence of Malassezia furfur CBS1878 and Malassezia pachydermatis CBS1879.</title>
        <authorList>
            <person name="Triana S."/>
            <person name="Ohm R."/>
            <person name="Gonzalez A."/>
            <person name="DeCock H."/>
            <person name="Restrepo S."/>
            <person name="Celis A."/>
        </authorList>
    </citation>
    <scope>NUCLEOTIDE SEQUENCE [LARGE SCALE GENOMIC DNA]</scope>
    <source>
        <strain evidence="7 8">CBS 1879</strain>
    </source>
</reference>
<keyword evidence="2" id="KW-0132">Cell division</keyword>
<evidence type="ECO:0000313" key="8">
    <source>
        <dbReference type="Proteomes" id="UP000037751"/>
    </source>
</evidence>
<keyword evidence="8" id="KW-1185">Reference proteome</keyword>
<dbReference type="GO" id="GO:0031145">
    <property type="term" value="P:anaphase-promoting complex-dependent catabolic process"/>
    <property type="evidence" value="ECO:0007669"/>
    <property type="project" value="TreeGrafter"/>
</dbReference>
<keyword evidence="4" id="KW-0131">Cell cycle</keyword>
<protein>
    <submittedName>
        <fullName evidence="7">Negative regulator of mitosis</fullName>
    </submittedName>
</protein>
<gene>
    <name evidence="7" type="ORF">Malapachy_3351</name>
</gene>
<dbReference type="InterPro" id="IPR024990">
    <property type="entry name" value="Apc1"/>
</dbReference>
<comment type="caution">
    <text evidence="7">The sequence shown here is derived from an EMBL/GenBank/DDBJ whole genome shotgun (WGS) entry which is preliminary data.</text>
</comment>
<evidence type="ECO:0000256" key="4">
    <source>
        <dbReference type="ARBA" id="ARBA00023306"/>
    </source>
</evidence>
<feature type="compositionally biased region" description="Pro residues" evidence="5">
    <location>
        <begin position="596"/>
        <end position="608"/>
    </location>
</feature>
<evidence type="ECO:0000256" key="3">
    <source>
        <dbReference type="ARBA" id="ARBA00022776"/>
    </source>
</evidence>
<feature type="region of interest" description="Disordered" evidence="5">
    <location>
        <begin position="207"/>
        <end position="241"/>
    </location>
</feature>
<dbReference type="GO" id="GO:0051301">
    <property type="term" value="P:cell division"/>
    <property type="evidence" value="ECO:0007669"/>
    <property type="project" value="UniProtKB-KW"/>
</dbReference>
<dbReference type="OrthoDB" id="26401at2759"/>
<dbReference type="RefSeq" id="XP_017994135.1">
    <property type="nucleotide sequence ID" value="XM_018137823.1"/>
</dbReference>
<feature type="domain" description="Anaphase-promoting complex subunit 1 C-terminal" evidence="6">
    <location>
        <begin position="1410"/>
        <end position="1550"/>
    </location>
</feature>
<dbReference type="InterPro" id="IPR041221">
    <property type="entry name" value="APC1_C"/>
</dbReference>
<dbReference type="Pfam" id="PF18122">
    <property type="entry name" value="APC1_C"/>
    <property type="match status" value="1"/>
</dbReference>
<evidence type="ECO:0000256" key="1">
    <source>
        <dbReference type="ARBA" id="ARBA00010547"/>
    </source>
</evidence>
<keyword evidence="3" id="KW-0498">Mitosis</keyword>
<dbReference type="Gene3D" id="1.25.10.10">
    <property type="entry name" value="Leucine-rich Repeat Variant"/>
    <property type="match status" value="2"/>
</dbReference>
<dbReference type="GO" id="GO:0070979">
    <property type="term" value="P:protein K11-linked ubiquitination"/>
    <property type="evidence" value="ECO:0007669"/>
    <property type="project" value="TreeGrafter"/>
</dbReference>
<accession>A0A0N0RSR5</accession>
<evidence type="ECO:0000256" key="2">
    <source>
        <dbReference type="ARBA" id="ARBA00022618"/>
    </source>
</evidence>
<sequence length="1594" mass="175239">MARAESHTSTGSYTPTLDDAWPHTRLVWDGSVVQWWHGTTLRHTYTFAEHVRDACTAWMHVSEEQCEPALCIALERMMYIHCPRLGDTYTLPLYFCAARLFPLQTGLLVVRHPQAHDGAAALPLAFYLRSVLDDWAAWTCVETIVHNDTRPVLQGAPQPFPAADEYVVYANTGRDATPTILVTANGRTHKVRIYHYVCASTPMSSSYPTAPSLSSRPSDIDARPRKMARRSSARYARRSSRISEMGVHRRMSDMGPGDSVRLDAMSTRSRPASASSVSSAPMATAVDLARRVTTPLYESMSGGAPTSACHPLLAHLARAYASTALYDEITVPILTTQAEAWRVHAFMWRSHLYVHIPWASQVYIRSMPSSQRAFSTSMEAQALVRVSLVTPDDAMVILDPKGAVYLVGMAPGPTTPRVCLASHGVTHLRYEHQRLYMQQGESWVSRSMDARPSCRLTSRIIEALCLALPPDQAATYLCRWFENGTYSWEGLTQLLGCADDTPMHDPHGAKILASLGLCEPTTTRLTPLPSSASHDDASLAMLFHALLCDLCVHVTSRRTEAPRLVALQGAILTRLGWTAWIEAYARTWPRHITPSASPPHGPPAPPDPYELLQQQQTSTEPVAPLHTQLTTLVDRTPLTSLERICPTWTVLWALYMTLSTATSARDVVEAMLAHHVDLAQLAHWPAGLALPLEEALRTCQQAPPRDWSSDAYRLVRRADACAAVTGTPPARVPAMVQRTLPPGLDPLSAQLFREDYRLGDVARMLSTTQVHVARLSPDDAHERGPLLAQKVSERTMAQCIGRGMFRYASHKLRMTGTWRTPRLCLRLRTFPDGAMYEDMHETHILAWPEFHNGVASALEIGATPLDSSWIFAQAGTSAVHRARHAGFLLGLGLQGHLRGLGRVHAYRYLAPRHTLTTIGLVLGLASSLLGTGDAAARQVMAVQVAAFLPPGSVPLHMAIVTQAAGLLGMGLVFCNTDHRWTAAKLATQLDARLDTTDTHETHHDVYAHCAGLGLGLVLLGRARRVGMSSAADVALVAQLCRHLTASDEAPPLVAARRAHAACLALALIFLRSQRRDVLEALAPPTPSALVYIRPDLLLVRALARALIAWDAQPDKAWLEQACPWLIDPAKMDTSQRLAFYNIRAGACLALGLQFAGTGDVRARDLLLTQCSWPPPTGTTFEARLESAAYATLMDQVHVAMACVMAGTGDVDVLRVLRTAHGTLDAPYSSQVATHMALGLLFVGGGRFSVARTDRAIAALLIACVPRFPASPDDTHACLQAARHLWVLALTPRVLAARDVTSGEACVVPVSVRTQMEASAKRMTPCLLPPDVTEAQAISRRYWPATCALPTEPTSTIYWMHVQRRTGFLSYTDDPHGHRSIFARTSQRTVPRIDQSIVHEASRLRHDVATLVRGFPTAPDAQGFVSYLCQSTTTHFGAYCTAALLDSLLRDAPMLTRFYLALWSGWADAHASDAILAIRDVQHIQQWYGSQTDHMVRGSRERLVPHDVVDSVLWAWERALPSVQADTQAYVRGERVDLTQVAWALQVLHTPKAADMAVLRTRFCETPRTLAESVLRHVLRHEWLAQQCSIAWTSV</sequence>
<feature type="compositionally biased region" description="Basic residues" evidence="5">
    <location>
        <begin position="225"/>
        <end position="240"/>
    </location>
</feature>